<evidence type="ECO:0000313" key="2">
    <source>
        <dbReference type="Proteomes" id="UP001283361"/>
    </source>
</evidence>
<proteinExistence type="predicted"/>
<dbReference type="Proteomes" id="UP001283361">
    <property type="component" value="Unassembled WGS sequence"/>
</dbReference>
<name>A0AAE1CEL7_9GAST</name>
<dbReference type="AlphaFoldDB" id="A0AAE1CEL7"/>
<dbReference type="EMBL" id="JAWDGP010008105">
    <property type="protein sequence ID" value="KAK3691086.1"/>
    <property type="molecule type" value="Genomic_DNA"/>
</dbReference>
<comment type="caution">
    <text evidence="1">The sequence shown here is derived from an EMBL/GenBank/DDBJ whole genome shotgun (WGS) entry which is preliminary data.</text>
</comment>
<evidence type="ECO:0000313" key="1">
    <source>
        <dbReference type="EMBL" id="KAK3691086.1"/>
    </source>
</evidence>
<sequence>MVLSQQLLCRYRVHEIDSVSSCADHIVCERSMLSHADGNWLQSSLEGDQTNVYFQNSGNVEAIVSSEIMTDWEV</sequence>
<gene>
    <name evidence="1" type="ORF">RRG08_049390</name>
</gene>
<accession>A0AAE1CEL7</accession>
<organism evidence="1 2">
    <name type="scientific">Elysia crispata</name>
    <name type="common">lettuce slug</name>
    <dbReference type="NCBI Taxonomy" id="231223"/>
    <lineage>
        <taxon>Eukaryota</taxon>
        <taxon>Metazoa</taxon>
        <taxon>Spiralia</taxon>
        <taxon>Lophotrochozoa</taxon>
        <taxon>Mollusca</taxon>
        <taxon>Gastropoda</taxon>
        <taxon>Heterobranchia</taxon>
        <taxon>Euthyneura</taxon>
        <taxon>Panpulmonata</taxon>
        <taxon>Sacoglossa</taxon>
        <taxon>Placobranchoidea</taxon>
        <taxon>Plakobranchidae</taxon>
        <taxon>Elysia</taxon>
    </lineage>
</organism>
<keyword evidence="2" id="KW-1185">Reference proteome</keyword>
<protein>
    <submittedName>
        <fullName evidence="1">Uncharacterized protein</fullName>
    </submittedName>
</protein>
<reference evidence="1" key="1">
    <citation type="journal article" date="2023" name="G3 (Bethesda)">
        <title>A reference genome for the long-term kleptoplast-retaining sea slug Elysia crispata morphotype clarki.</title>
        <authorList>
            <person name="Eastman K.E."/>
            <person name="Pendleton A.L."/>
            <person name="Shaikh M.A."/>
            <person name="Suttiyut T."/>
            <person name="Ogas R."/>
            <person name="Tomko P."/>
            <person name="Gavelis G."/>
            <person name="Widhalm J.R."/>
            <person name="Wisecaver J.H."/>
        </authorList>
    </citation>
    <scope>NUCLEOTIDE SEQUENCE</scope>
    <source>
        <strain evidence="1">ECLA1</strain>
    </source>
</reference>